<keyword evidence="3" id="KW-1185">Reference proteome</keyword>
<feature type="transmembrane region" description="Helical" evidence="1">
    <location>
        <begin position="477"/>
        <end position="498"/>
    </location>
</feature>
<dbReference type="Proteomes" id="UP000643165">
    <property type="component" value="Unassembled WGS sequence"/>
</dbReference>
<gene>
    <name evidence="2" type="ORF">Vlu01_17660</name>
</gene>
<keyword evidence="1" id="KW-1133">Transmembrane helix</keyword>
<protein>
    <recommendedName>
        <fullName evidence="4">ABC-2 type transport system permease protein</fullName>
    </recommendedName>
</protein>
<feature type="transmembrane region" description="Helical" evidence="1">
    <location>
        <begin position="332"/>
        <end position="353"/>
    </location>
</feature>
<feature type="transmembrane region" description="Helical" evidence="1">
    <location>
        <begin position="218"/>
        <end position="237"/>
    </location>
</feature>
<organism evidence="2 3">
    <name type="scientific">Micromonospora lutea</name>
    <dbReference type="NCBI Taxonomy" id="419825"/>
    <lineage>
        <taxon>Bacteria</taxon>
        <taxon>Bacillati</taxon>
        <taxon>Actinomycetota</taxon>
        <taxon>Actinomycetes</taxon>
        <taxon>Micromonosporales</taxon>
        <taxon>Micromonosporaceae</taxon>
        <taxon>Micromonospora</taxon>
    </lineage>
</organism>
<feature type="transmembrane region" description="Helical" evidence="1">
    <location>
        <begin position="450"/>
        <end position="471"/>
    </location>
</feature>
<evidence type="ECO:0008006" key="4">
    <source>
        <dbReference type="Google" id="ProtNLM"/>
    </source>
</evidence>
<feature type="transmembrane region" description="Helical" evidence="1">
    <location>
        <begin position="36"/>
        <end position="55"/>
    </location>
</feature>
<dbReference type="EMBL" id="BOPB01000009">
    <property type="protein sequence ID" value="GIJ21142.1"/>
    <property type="molecule type" value="Genomic_DNA"/>
</dbReference>
<feature type="transmembrane region" description="Helical" evidence="1">
    <location>
        <begin position="155"/>
        <end position="176"/>
    </location>
</feature>
<evidence type="ECO:0000256" key="1">
    <source>
        <dbReference type="SAM" id="Phobius"/>
    </source>
</evidence>
<dbReference type="RefSeq" id="WP_203996419.1">
    <property type="nucleotide sequence ID" value="NZ_BOPB01000009.1"/>
</dbReference>
<evidence type="ECO:0000313" key="2">
    <source>
        <dbReference type="EMBL" id="GIJ21142.1"/>
    </source>
</evidence>
<feature type="transmembrane region" description="Helical" evidence="1">
    <location>
        <begin position="374"/>
        <end position="399"/>
    </location>
</feature>
<evidence type="ECO:0000313" key="3">
    <source>
        <dbReference type="Proteomes" id="UP000643165"/>
    </source>
</evidence>
<feature type="transmembrane region" description="Helical" evidence="1">
    <location>
        <begin position="188"/>
        <end position="206"/>
    </location>
</feature>
<keyword evidence="1" id="KW-0472">Membrane</keyword>
<feature type="transmembrane region" description="Helical" evidence="1">
    <location>
        <begin position="75"/>
        <end position="92"/>
    </location>
</feature>
<feature type="transmembrane region" description="Helical" evidence="1">
    <location>
        <begin position="405"/>
        <end position="423"/>
    </location>
</feature>
<name>A0ABQ4IT90_9ACTN</name>
<sequence>MTRTVEPPTRVATQLSSARRVRRWVRRRRAERGPALSLESAYVLLLTVAVTVAMIGPRLGSALWPADAAPASDRFVVVVLLGAGAAGLVLLLRQMGPLVLGRGELTWLLPTPVGRRGLLLPALVRVLAVGVVAGAVLASTGSARLATRPVTGPALAGWLVLGTAVGVLLALFAVAAQRRTTYARVADAVLPALLVVAGATVLFARVRALPSLPVVTVPLPFALAALAAAVALTVLTVRDLERFPDVRLHEPSLTVGTYLDAAYAVEPSFVADLRERRYWRRRALRSLPLRPRRGRLVPLQHDLLVLRRRGWRSGWLFATAALPALLSTGSDWLPVATLVVGAVTAAGVTLGGLRRDAAQPALLRLLGLTGQRAVAIRLVVPAVLATAWSGLAMLTLGMLGGLPPGPWWALGVAFGPTAAMIAVRRAQAGRIDNALPLLETPMGAFPPGPVLWLLNGSDVLMFAAPTLLALLGPTSPGWGWVGVQAALSAAAVLAYLYFGVDRRRPQV</sequence>
<dbReference type="Pfam" id="PF19814">
    <property type="entry name" value="DUF6297"/>
    <property type="match status" value="1"/>
</dbReference>
<keyword evidence="1" id="KW-0812">Transmembrane</keyword>
<reference evidence="2 3" key="1">
    <citation type="submission" date="2021-01" db="EMBL/GenBank/DDBJ databases">
        <title>Whole genome shotgun sequence of Verrucosispora lutea NBRC 106530.</title>
        <authorList>
            <person name="Komaki H."/>
            <person name="Tamura T."/>
        </authorList>
    </citation>
    <scope>NUCLEOTIDE SEQUENCE [LARGE SCALE GENOMIC DNA]</scope>
    <source>
        <strain evidence="2 3">NBRC 106530</strain>
    </source>
</reference>
<dbReference type="InterPro" id="IPR046264">
    <property type="entry name" value="DUF6297"/>
</dbReference>
<proteinExistence type="predicted"/>
<feature type="transmembrane region" description="Helical" evidence="1">
    <location>
        <begin position="122"/>
        <end position="143"/>
    </location>
</feature>
<accession>A0ABQ4IT90</accession>
<feature type="transmembrane region" description="Helical" evidence="1">
    <location>
        <begin position="310"/>
        <end position="326"/>
    </location>
</feature>
<comment type="caution">
    <text evidence="2">The sequence shown here is derived from an EMBL/GenBank/DDBJ whole genome shotgun (WGS) entry which is preliminary data.</text>
</comment>